<evidence type="ECO:0000313" key="2">
    <source>
        <dbReference type="EMBL" id="TGD38005.1"/>
    </source>
</evidence>
<dbReference type="Gene3D" id="1.20.120.520">
    <property type="entry name" value="nmb1532 protein domain like"/>
    <property type="match status" value="1"/>
</dbReference>
<organism evidence="2 3">
    <name type="scientific">Brevibacterium aurantiacum</name>
    <dbReference type="NCBI Taxonomy" id="273384"/>
    <lineage>
        <taxon>Bacteria</taxon>
        <taxon>Bacillati</taxon>
        <taxon>Actinomycetota</taxon>
        <taxon>Actinomycetes</taxon>
        <taxon>Micrococcales</taxon>
        <taxon>Brevibacteriaceae</taxon>
        <taxon>Brevibacterium</taxon>
    </lineage>
</organism>
<dbReference type="EMBL" id="RHFF01000012">
    <property type="protein sequence ID" value="TGD38005.1"/>
    <property type="molecule type" value="Genomic_DNA"/>
</dbReference>
<evidence type="ECO:0000313" key="3">
    <source>
        <dbReference type="Proteomes" id="UP000297736"/>
    </source>
</evidence>
<dbReference type="AlphaFoldDB" id="A0A4Z0KJA8"/>
<dbReference type="RefSeq" id="WP_083532470.1">
    <property type="nucleotide sequence ID" value="NZ_JABUXX010000003.1"/>
</dbReference>
<feature type="domain" description="Hemerythrin-like" evidence="1">
    <location>
        <begin position="21"/>
        <end position="144"/>
    </location>
</feature>
<gene>
    <name evidence="2" type="ORF">EB834_12555</name>
</gene>
<dbReference type="Proteomes" id="UP000297736">
    <property type="component" value="Unassembled WGS sequence"/>
</dbReference>
<evidence type="ECO:0000259" key="1">
    <source>
        <dbReference type="Pfam" id="PF01814"/>
    </source>
</evidence>
<dbReference type="Pfam" id="PF01814">
    <property type="entry name" value="Hemerythrin"/>
    <property type="match status" value="1"/>
</dbReference>
<protein>
    <submittedName>
        <fullName evidence="2">Hemerythrin domain-containing protein</fullName>
    </submittedName>
</protein>
<accession>A0A4Z0KJA8</accession>
<reference evidence="2 3" key="1">
    <citation type="submission" date="2018-10" db="EMBL/GenBank/DDBJ databases">
        <title>Brevibacterium genomes from Austrain hard cheese rinds.</title>
        <authorList>
            <person name="Anast J.M."/>
            <person name="Dzieciol M."/>
            <person name="Schultz D.L."/>
            <person name="Mann E."/>
            <person name="Wagner M."/>
            <person name="Schmitz-Esser S."/>
        </authorList>
    </citation>
    <scope>NUCLEOTIDE SEQUENCE [LARGE SCALE GENOMIC DNA]</scope>
    <source>
        <strain evidence="2 3">L261</strain>
    </source>
</reference>
<proteinExistence type="predicted"/>
<comment type="caution">
    <text evidence="2">The sequence shown here is derived from an EMBL/GenBank/DDBJ whole genome shotgun (WGS) entry which is preliminary data.</text>
</comment>
<sequence length="238" mass="27145">MSEMPVKRSPDATRPADTLTMTLFHAALRRDLERARFLLENPHWLSPRRARRLGRMLLWDMGELRRHHEGEDHYLWPLLLERSPESSELLNAMENEHLAIDEPLAELEVAARGLVAARNGPQQVLAALDVLEGPLRTHLEHEEADGMDIVTRVLNHQEWKEFEQRAWAAGYTPLEALRFLAWICDGVDWSPSVLRRTRMPVPFWRVLSGPLSSIAAVPGASVWAGTPAARIRSRVTPR</sequence>
<dbReference type="InterPro" id="IPR012312">
    <property type="entry name" value="Hemerythrin-like"/>
</dbReference>
<name>A0A4Z0KJA8_BREAU</name>
<dbReference type="CDD" id="cd12108">
    <property type="entry name" value="Hr-like"/>
    <property type="match status" value="1"/>
</dbReference>